<sequence length="210" mass="23090">MSSLNATRLKICGIKNVKEALDVLEFDVDYIGVIFAQSVRQVAPDTAKEISALARERDRKCVGVFAGQSDSEIVELCEFAMLNVAQIHGEISQSLYLGLKNLDVEVWRVLSVSEGDLPKTNEPNDMVLYDCKGRNLGGNGVSFEWQKLENLEPFSFGIAGGIDENNACAALKFHPLVIDANSKLEDEKFIKIPSKVAVLAAIVNNKMKIE</sequence>
<evidence type="ECO:0000256" key="6">
    <source>
        <dbReference type="ARBA" id="ARBA00022822"/>
    </source>
</evidence>
<dbReference type="Pfam" id="PF00697">
    <property type="entry name" value="PRAI"/>
    <property type="match status" value="1"/>
</dbReference>
<dbReference type="InterPro" id="IPR001240">
    <property type="entry name" value="PRAI_dom"/>
</dbReference>
<protein>
    <recommendedName>
        <fullName evidence="4 9">N-(5'-phosphoribosyl)anthranilate isomerase</fullName>
        <shortName evidence="9">PRAI</shortName>
        <ecNumber evidence="3 9">5.3.1.24</ecNumber>
    </recommendedName>
</protein>
<evidence type="ECO:0000259" key="10">
    <source>
        <dbReference type="Pfam" id="PF00697"/>
    </source>
</evidence>
<keyword evidence="7 9" id="KW-0057">Aromatic amino acid biosynthesis</keyword>
<keyword evidence="6 9" id="KW-0822">Tryptophan biosynthesis</keyword>
<dbReference type="PANTHER" id="PTHR42894">
    <property type="entry name" value="N-(5'-PHOSPHORIBOSYL)ANTHRANILATE ISOMERASE"/>
    <property type="match status" value="1"/>
</dbReference>
<dbReference type="Proteomes" id="UP000650616">
    <property type="component" value="Unassembled WGS sequence"/>
</dbReference>
<evidence type="ECO:0000256" key="3">
    <source>
        <dbReference type="ARBA" id="ARBA00012572"/>
    </source>
</evidence>
<dbReference type="InterPro" id="IPR011060">
    <property type="entry name" value="RibuloseP-bd_barrel"/>
</dbReference>
<dbReference type="CDD" id="cd00405">
    <property type="entry name" value="PRAI"/>
    <property type="match status" value="1"/>
</dbReference>
<comment type="pathway">
    <text evidence="2 9">Amino-acid biosynthesis; L-tryptophan biosynthesis; L-tryptophan from chorismate: step 3/5.</text>
</comment>
<dbReference type="InterPro" id="IPR044643">
    <property type="entry name" value="TrpF_fam"/>
</dbReference>
<evidence type="ECO:0000256" key="4">
    <source>
        <dbReference type="ARBA" id="ARBA00022272"/>
    </source>
</evidence>
<accession>A0AAW3ZRM2</accession>
<dbReference type="InterPro" id="IPR013785">
    <property type="entry name" value="Aldolase_TIM"/>
</dbReference>
<comment type="caution">
    <text evidence="12">The sequence shown here is derived from an EMBL/GenBank/DDBJ whole genome shotgun (WGS) entry which is preliminary data.</text>
</comment>
<feature type="domain" description="N-(5'phosphoribosyl) anthranilate isomerase (PRAI)" evidence="10">
    <location>
        <begin position="9"/>
        <end position="187"/>
    </location>
</feature>
<gene>
    <name evidence="9" type="primary">trpF</name>
    <name evidence="11" type="ORF">CCAL12919_03540</name>
    <name evidence="12" type="ORF">CCAL9337_03415</name>
</gene>
<dbReference type="Proteomes" id="UP001318760">
    <property type="component" value="Unassembled WGS sequence"/>
</dbReference>
<proteinExistence type="inferred from homology"/>
<evidence type="ECO:0000313" key="11">
    <source>
        <dbReference type="EMBL" id="MBE2986206.1"/>
    </source>
</evidence>
<evidence type="ECO:0000256" key="9">
    <source>
        <dbReference type="HAMAP-Rule" id="MF_00135"/>
    </source>
</evidence>
<dbReference type="EC" id="5.3.1.24" evidence="3 9"/>
<reference evidence="12 13" key="1">
    <citation type="submission" date="2015-08" db="EMBL/GenBank/DDBJ databases">
        <title>Comparative genomics of the Campylobacter concisus group.</title>
        <authorList>
            <person name="Yee E."/>
            <person name="Chapman M.H."/>
            <person name="Huynh S."/>
            <person name="Bono J.L."/>
            <person name="On S.L."/>
            <person name="St Leger J."/>
            <person name="Foster G."/>
            <person name="Parker C.T."/>
            <person name="Miller W.G."/>
        </authorList>
    </citation>
    <scope>NUCLEOTIDE SEQUENCE [LARGE SCALE GENOMIC DNA]</scope>
    <source>
        <strain evidence="12 13">RM9337</strain>
    </source>
</reference>
<dbReference type="GO" id="GO:0000162">
    <property type="term" value="P:L-tryptophan biosynthetic process"/>
    <property type="evidence" value="ECO:0007669"/>
    <property type="project" value="UniProtKB-UniRule"/>
</dbReference>
<dbReference type="GO" id="GO:0004640">
    <property type="term" value="F:phosphoribosylanthranilate isomerase activity"/>
    <property type="evidence" value="ECO:0007669"/>
    <property type="project" value="UniProtKB-UniRule"/>
</dbReference>
<comment type="similarity">
    <text evidence="9">Belongs to the TrpF family.</text>
</comment>
<comment type="catalytic activity">
    <reaction evidence="1 9">
        <text>N-(5-phospho-beta-D-ribosyl)anthranilate = 1-(2-carboxyphenylamino)-1-deoxy-D-ribulose 5-phosphate</text>
        <dbReference type="Rhea" id="RHEA:21540"/>
        <dbReference type="ChEBI" id="CHEBI:18277"/>
        <dbReference type="ChEBI" id="CHEBI:58613"/>
        <dbReference type="EC" id="5.3.1.24"/>
    </reaction>
</comment>
<dbReference type="HAMAP" id="MF_00135">
    <property type="entry name" value="PRAI"/>
    <property type="match status" value="1"/>
</dbReference>
<keyword evidence="13" id="KW-1185">Reference proteome</keyword>
<evidence type="ECO:0000313" key="12">
    <source>
        <dbReference type="EMBL" id="MBE3607777.1"/>
    </source>
</evidence>
<evidence type="ECO:0000256" key="8">
    <source>
        <dbReference type="ARBA" id="ARBA00023235"/>
    </source>
</evidence>
<dbReference type="AlphaFoldDB" id="A0AAW3ZRM2"/>
<evidence type="ECO:0000256" key="5">
    <source>
        <dbReference type="ARBA" id="ARBA00022605"/>
    </source>
</evidence>
<reference evidence="11 14" key="2">
    <citation type="submission" date="2020-10" db="EMBL/GenBank/DDBJ databases">
        <title>Campylobacter californiensis sp. nov. isolated from cattle and feral swine in California.</title>
        <authorList>
            <person name="Miller W.G."/>
        </authorList>
    </citation>
    <scope>NUCLEOTIDE SEQUENCE [LARGE SCALE GENOMIC DNA]</scope>
    <source>
        <strain evidence="11 14">RM12919</strain>
    </source>
</reference>
<keyword evidence="5 9" id="KW-0028">Amino-acid biosynthesis</keyword>
<evidence type="ECO:0000256" key="7">
    <source>
        <dbReference type="ARBA" id="ARBA00023141"/>
    </source>
</evidence>
<evidence type="ECO:0000256" key="2">
    <source>
        <dbReference type="ARBA" id="ARBA00004664"/>
    </source>
</evidence>
<keyword evidence="8 9" id="KW-0413">Isomerase</keyword>
<dbReference type="EMBL" id="JADBHS010000005">
    <property type="protein sequence ID" value="MBE2986206.1"/>
    <property type="molecule type" value="Genomic_DNA"/>
</dbReference>
<dbReference type="SUPFAM" id="SSF51366">
    <property type="entry name" value="Ribulose-phoshate binding barrel"/>
    <property type="match status" value="1"/>
</dbReference>
<evidence type="ECO:0000313" key="14">
    <source>
        <dbReference type="Proteomes" id="UP001318760"/>
    </source>
</evidence>
<name>A0AAW3ZRM2_9BACT</name>
<evidence type="ECO:0000313" key="13">
    <source>
        <dbReference type="Proteomes" id="UP000650616"/>
    </source>
</evidence>
<organism evidence="12 13">
    <name type="scientific">Campylobacter californiensis</name>
    <dbReference type="NCBI Taxonomy" id="1032243"/>
    <lineage>
        <taxon>Bacteria</taxon>
        <taxon>Pseudomonadati</taxon>
        <taxon>Campylobacterota</taxon>
        <taxon>Epsilonproteobacteria</taxon>
        <taxon>Campylobacterales</taxon>
        <taxon>Campylobacteraceae</taxon>
        <taxon>Campylobacter</taxon>
    </lineage>
</organism>
<evidence type="ECO:0000256" key="1">
    <source>
        <dbReference type="ARBA" id="ARBA00001164"/>
    </source>
</evidence>
<dbReference type="Gene3D" id="3.20.20.70">
    <property type="entry name" value="Aldolase class I"/>
    <property type="match status" value="1"/>
</dbReference>
<dbReference type="RefSeq" id="WP_169936667.1">
    <property type="nucleotide sequence ID" value="NZ_CP012545.1"/>
</dbReference>
<dbReference type="EMBL" id="LIWG01000003">
    <property type="protein sequence ID" value="MBE3607777.1"/>
    <property type="molecule type" value="Genomic_DNA"/>
</dbReference>
<dbReference type="PANTHER" id="PTHR42894:SF1">
    <property type="entry name" value="N-(5'-PHOSPHORIBOSYL)ANTHRANILATE ISOMERASE"/>
    <property type="match status" value="1"/>
</dbReference>